<dbReference type="InterPro" id="IPR057666">
    <property type="entry name" value="DrpA_SLOG"/>
</dbReference>
<comment type="caution">
    <text evidence="3">The sequence shown here is derived from an EMBL/GenBank/DDBJ whole genome shotgun (WGS) entry which is preliminary data.</text>
</comment>
<organism evidence="3 4">
    <name type="scientific">Vagococcus fluvialis</name>
    <dbReference type="NCBI Taxonomy" id="2738"/>
    <lineage>
        <taxon>Bacteria</taxon>
        <taxon>Bacillati</taxon>
        <taxon>Bacillota</taxon>
        <taxon>Bacilli</taxon>
        <taxon>Lactobacillales</taxon>
        <taxon>Enterococcaceae</taxon>
        <taxon>Vagococcus</taxon>
    </lineage>
</organism>
<dbReference type="Gene3D" id="3.40.50.450">
    <property type="match status" value="1"/>
</dbReference>
<dbReference type="PANTHER" id="PTHR43022:SF1">
    <property type="entry name" value="PROTEIN SMF"/>
    <property type="match status" value="1"/>
</dbReference>
<dbReference type="GO" id="GO:0009294">
    <property type="term" value="P:DNA-mediated transformation"/>
    <property type="evidence" value="ECO:0007669"/>
    <property type="project" value="InterPro"/>
</dbReference>
<feature type="domain" description="Smf/DprA SLOG" evidence="2">
    <location>
        <begin position="79"/>
        <end position="287"/>
    </location>
</feature>
<reference evidence="3 4" key="1">
    <citation type="submission" date="2017-05" db="EMBL/GenBank/DDBJ databases">
        <title>Vagococcus spp. assemblies.</title>
        <authorList>
            <person name="Gulvik C.A."/>
        </authorList>
    </citation>
    <scope>NUCLEOTIDE SEQUENCE [LARGE SCALE GENOMIC DNA]</scope>
    <source>
        <strain evidence="3 4">NCFB 2497</strain>
    </source>
</reference>
<dbReference type="NCBIfam" id="TIGR00732">
    <property type="entry name" value="dprA"/>
    <property type="match status" value="1"/>
</dbReference>
<comment type="similarity">
    <text evidence="1">Belongs to the DprA/Smf family.</text>
</comment>
<dbReference type="GeneID" id="63145065"/>
<dbReference type="PANTHER" id="PTHR43022">
    <property type="entry name" value="PROTEIN SMF"/>
    <property type="match status" value="1"/>
</dbReference>
<proteinExistence type="inferred from homology"/>
<keyword evidence="4" id="KW-1185">Reference proteome</keyword>
<evidence type="ECO:0000256" key="1">
    <source>
        <dbReference type="ARBA" id="ARBA00006525"/>
    </source>
</evidence>
<accession>A0A369B2F6</accession>
<dbReference type="SUPFAM" id="SSF102405">
    <property type="entry name" value="MCP/YpsA-like"/>
    <property type="match status" value="1"/>
</dbReference>
<dbReference type="Proteomes" id="UP000288197">
    <property type="component" value="Unassembled WGS sequence"/>
</dbReference>
<dbReference type="InterPro" id="IPR003488">
    <property type="entry name" value="DprA"/>
</dbReference>
<evidence type="ECO:0000259" key="2">
    <source>
        <dbReference type="Pfam" id="PF02481"/>
    </source>
</evidence>
<dbReference type="OrthoDB" id="9785707at2"/>
<name>A0A369B2F6_9ENTE</name>
<evidence type="ECO:0000313" key="4">
    <source>
        <dbReference type="Proteomes" id="UP000288197"/>
    </source>
</evidence>
<evidence type="ECO:0000313" key="3">
    <source>
        <dbReference type="EMBL" id="RSU04375.1"/>
    </source>
</evidence>
<sequence length="291" mass="33023">MDINFFIFRLKHLKGIGNKGLLRILYYYLNNPENEFNSQTFIEVGKVKPLYLDSFKHSYELAEGIKREDFENFQEYYSFITIMDDTYPECLREIYNPPIALFFLGDISLLSQENILAVIGSREATPHGKTIIEKIIPPLCKKEIIIASGLAKGNDTFSHQAAIRHQGKTIGVIGSGLNCFYPKENERLQTFMTKEHLVLSEYLPNTKPFAYHFPARNRIIAGISKGTCVIEAKRKSGTFITAQLALEEGRDVFAVPGNPLADSSEGCLHLIQEGAKCIWKAEDILSDWYLN</sequence>
<dbReference type="RefSeq" id="WP_114288428.1">
    <property type="nucleotide sequence ID" value="NZ_CP081459.1"/>
</dbReference>
<dbReference type="EMBL" id="NGJX01000002">
    <property type="protein sequence ID" value="RSU04375.1"/>
    <property type="molecule type" value="Genomic_DNA"/>
</dbReference>
<dbReference type="AlphaFoldDB" id="A0A369B2F6"/>
<gene>
    <name evidence="3" type="ORF">CBF32_03080</name>
</gene>
<protein>
    <submittedName>
        <fullName evidence="3">DNA protecting protein DprA</fullName>
    </submittedName>
</protein>
<dbReference type="Pfam" id="PF02481">
    <property type="entry name" value="DNA_processg_A"/>
    <property type="match status" value="1"/>
</dbReference>